<sequence length="99" mass="11017">MSKLDSNVRSLRLRDRFGLVPQHDVEDTPLPLTRLIYSVHPRDIRPCGFLRACSAHPLSWGSSLPRMLPSSKCEQAETAHGPSSPASRYSVADHHSSKN</sequence>
<proteinExistence type="predicted"/>
<dbReference type="EMBL" id="WSZM01000062">
    <property type="protein sequence ID" value="KAF4044739.1"/>
    <property type="molecule type" value="Genomic_DNA"/>
</dbReference>
<reference evidence="2" key="1">
    <citation type="submission" date="2020-04" db="EMBL/GenBank/DDBJ databases">
        <title>Hybrid Assembly of Korean Phytophthora infestans isolates.</title>
        <authorList>
            <person name="Prokchorchik M."/>
            <person name="Lee Y."/>
            <person name="Seo J."/>
            <person name="Cho J.-H."/>
            <person name="Park Y.-E."/>
            <person name="Jang D.-C."/>
            <person name="Im J.-S."/>
            <person name="Choi J.-G."/>
            <person name="Park H.-J."/>
            <person name="Lee G.-B."/>
            <person name="Lee Y.-G."/>
            <person name="Hong S.-Y."/>
            <person name="Cho K."/>
            <person name="Sohn K.H."/>
        </authorList>
    </citation>
    <scope>NUCLEOTIDE SEQUENCE</scope>
    <source>
        <strain evidence="2">KR_1_A1</strain>
        <strain evidence="3">KR_2_A2</strain>
    </source>
</reference>
<accession>A0A833TAL0</accession>
<evidence type="ECO:0000313" key="3">
    <source>
        <dbReference type="EMBL" id="KAF4140106.1"/>
    </source>
</evidence>
<feature type="region of interest" description="Disordered" evidence="1">
    <location>
        <begin position="70"/>
        <end position="99"/>
    </location>
</feature>
<evidence type="ECO:0000313" key="2">
    <source>
        <dbReference type="EMBL" id="KAF4044739.1"/>
    </source>
</evidence>
<dbReference type="Proteomes" id="UP000704712">
    <property type="component" value="Unassembled WGS sequence"/>
</dbReference>
<evidence type="ECO:0000313" key="4">
    <source>
        <dbReference type="Proteomes" id="UP000602510"/>
    </source>
</evidence>
<evidence type="ECO:0000256" key="1">
    <source>
        <dbReference type="SAM" id="MobiDB-lite"/>
    </source>
</evidence>
<organism evidence="2 4">
    <name type="scientific">Phytophthora infestans</name>
    <name type="common">Potato late blight agent</name>
    <name type="synonym">Botrytis infestans</name>
    <dbReference type="NCBI Taxonomy" id="4787"/>
    <lineage>
        <taxon>Eukaryota</taxon>
        <taxon>Sar</taxon>
        <taxon>Stramenopiles</taxon>
        <taxon>Oomycota</taxon>
        <taxon>Peronosporomycetes</taxon>
        <taxon>Peronosporales</taxon>
        <taxon>Peronosporaceae</taxon>
        <taxon>Phytophthora</taxon>
    </lineage>
</organism>
<dbReference type="EMBL" id="JAACNO010001512">
    <property type="protein sequence ID" value="KAF4140106.1"/>
    <property type="molecule type" value="Genomic_DNA"/>
</dbReference>
<comment type="caution">
    <text evidence="2">The sequence shown here is derived from an EMBL/GenBank/DDBJ whole genome shotgun (WGS) entry which is preliminary data.</text>
</comment>
<protein>
    <submittedName>
        <fullName evidence="2">Uncharacterized protein</fullName>
    </submittedName>
</protein>
<gene>
    <name evidence="2" type="ORF">GN244_ATG02966</name>
    <name evidence="3" type="ORF">GN958_ATG10715</name>
</gene>
<dbReference type="Proteomes" id="UP000602510">
    <property type="component" value="Unassembled WGS sequence"/>
</dbReference>
<name>A0A833TAL0_PHYIN</name>
<dbReference type="AlphaFoldDB" id="A0A833TAL0"/>
<keyword evidence="4" id="KW-1185">Reference proteome</keyword>